<feature type="domain" description="YrdC-like" evidence="14">
    <location>
        <begin position="15"/>
        <end position="201"/>
    </location>
</feature>
<keyword evidence="6 13" id="KW-0808">Transferase</keyword>
<evidence type="ECO:0000256" key="13">
    <source>
        <dbReference type="PIRNR" id="PIRNR004930"/>
    </source>
</evidence>
<evidence type="ECO:0000256" key="3">
    <source>
        <dbReference type="ARBA" id="ARBA00012584"/>
    </source>
</evidence>
<comment type="similarity">
    <text evidence="2 13">Belongs to the SUA5 family.</text>
</comment>
<gene>
    <name evidence="15" type="ORF">NK118_07185</name>
</gene>
<keyword evidence="9 13" id="KW-0547">Nucleotide-binding</keyword>
<dbReference type="InterPro" id="IPR017945">
    <property type="entry name" value="DHBP_synth_RibB-like_a/b_dom"/>
</dbReference>
<dbReference type="InterPro" id="IPR050156">
    <property type="entry name" value="TC-AMP_synthase_SUA5"/>
</dbReference>
<dbReference type="PANTHER" id="PTHR17490:SF16">
    <property type="entry name" value="THREONYLCARBAMOYL-AMP SYNTHASE"/>
    <property type="match status" value="1"/>
</dbReference>
<evidence type="ECO:0000313" key="16">
    <source>
        <dbReference type="Proteomes" id="UP001523565"/>
    </source>
</evidence>
<dbReference type="InterPro" id="IPR010923">
    <property type="entry name" value="T(6)A37_SUA5"/>
</dbReference>
<dbReference type="InterPro" id="IPR006070">
    <property type="entry name" value="Sua5-like_dom"/>
</dbReference>
<dbReference type="Pfam" id="PF01300">
    <property type="entry name" value="Sua5_yciO_yrdC"/>
    <property type="match status" value="1"/>
</dbReference>
<comment type="subcellular location">
    <subcellularLocation>
        <location evidence="1 13">Cytoplasm</location>
    </subcellularLocation>
</comment>
<comment type="function">
    <text evidence="13">Required for the formation of a threonylcarbamoyl group on adenosine at position 37 (t(6)A37) in tRNAs that read codons beginning with adenine.</text>
</comment>
<dbReference type="InterPro" id="IPR038385">
    <property type="entry name" value="Sua5/YwlC_C"/>
</dbReference>
<name>A0ABT1EHP7_9FIRM</name>
<protein>
    <recommendedName>
        <fullName evidence="4 13">Threonylcarbamoyl-AMP synthase</fullName>
        <shortName evidence="13">TC-AMP synthase</shortName>
        <ecNumber evidence="3 13">2.7.7.87</ecNumber>
    </recommendedName>
    <alternativeName>
        <fullName evidence="11 13">L-threonylcarbamoyladenylate synthase</fullName>
    </alternativeName>
</protein>
<keyword evidence="5 13" id="KW-0963">Cytoplasm</keyword>
<dbReference type="InterPro" id="IPR005145">
    <property type="entry name" value="Sua5_C"/>
</dbReference>
<dbReference type="Gene3D" id="3.90.870.10">
    <property type="entry name" value="DHBP synthase"/>
    <property type="match status" value="1"/>
</dbReference>
<dbReference type="Gene3D" id="3.40.50.11030">
    <property type="entry name" value="Threonylcarbamoyl-AMP synthase, C-terminal domain"/>
    <property type="match status" value="1"/>
</dbReference>
<evidence type="ECO:0000256" key="11">
    <source>
        <dbReference type="ARBA" id="ARBA00029774"/>
    </source>
</evidence>
<keyword evidence="10 13" id="KW-0067">ATP-binding</keyword>
<sequence>MKTIVKKVNDIIHDKEAIDEAGEILKSGGLVAFPTETVYGLGADALNEEAAAKIYEAKGRPSDNPLIIHIAKLEDLAKIVTEIPEKAEALASAFWPGPLTLILNKASCVPYGTTGGLETVAVRMPDWEIARAVIEAGGGYIAAPSANTSGKPSPTNAARVLEDMTGKIEMIVDGGEVSIGLESTIVDLTVEPPQILRPGAITKSMLRNTIGEIIDGGKEIGTQSGPKAPGMKYKHYAPRGQLVIIKGEPRAVAEKINELAREKRAQGFTVGVLATTESAYLYPDEQVRIIGTRQDDASIAKGLYESLRSFDDMGVDYIYSEAFAEKGMGKAIMNRLVKAAGHAIINLTKEDK</sequence>
<comment type="catalytic activity">
    <reaction evidence="12 13">
        <text>L-threonine + hydrogencarbonate + ATP = L-threonylcarbamoyladenylate + diphosphate + H2O</text>
        <dbReference type="Rhea" id="RHEA:36407"/>
        <dbReference type="ChEBI" id="CHEBI:15377"/>
        <dbReference type="ChEBI" id="CHEBI:17544"/>
        <dbReference type="ChEBI" id="CHEBI:30616"/>
        <dbReference type="ChEBI" id="CHEBI:33019"/>
        <dbReference type="ChEBI" id="CHEBI:57926"/>
        <dbReference type="ChEBI" id="CHEBI:73682"/>
        <dbReference type="EC" id="2.7.7.87"/>
    </reaction>
</comment>
<reference evidence="15 16" key="1">
    <citation type="journal article" date="2022" name="Genome Biol. Evol.">
        <title>Host diet, physiology and behaviors set the stage for Lachnospiraceae cladogenesis.</title>
        <authorList>
            <person name="Vera-Ponce De Leon A."/>
            <person name="Schneider M."/>
            <person name="Jahnes B.C."/>
            <person name="Sadowski V."/>
            <person name="Camuy-Velez L.A."/>
            <person name="Duan J."/>
            <person name="Sabree Z.L."/>
        </authorList>
    </citation>
    <scope>NUCLEOTIDE SEQUENCE [LARGE SCALE GENOMIC DNA]</scope>
    <source>
        <strain evidence="15 16">PAL227</strain>
    </source>
</reference>
<dbReference type="EC" id="2.7.7.87" evidence="3 13"/>
<evidence type="ECO:0000256" key="9">
    <source>
        <dbReference type="ARBA" id="ARBA00022741"/>
    </source>
</evidence>
<dbReference type="EMBL" id="JAMZFV010000008">
    <property type="protein sequence ID" value="MCP1110031.1"/>
    <property type="molecule type" value="Genomic_DNA"/>
</dbReference>
<dbReference type="GO" id="GO:0061710">
    <property type="term" value="F:L-threonylcarbamoyladenylate synthase"/>
    <property type="evidence" value="ECO:0007669"/>
    <property type="project" value="UniProtKB-EC"/>
</dbReference>
<evidence type="ECO:0000256" key="10">
    <source>
        <dbReference type="ARBA" id="ARBA00022840"/>
    </source>
</evidence>
<keyword evidence="7 13" id="KW-0819">tRNA processing</keyword>
<dbReference type="RefSeq" id="WP_262068911.1">
    <property type="nucleotide sequence ID" value="NZ_JAMXOC010000008.1"/>
</dbReference>
<dbReference type="NCBIfam" id="TIGR00057">
    <property type="entry name" value="L-threonylcarbamoyladenylate synthase"/>
    <property type="match status" value="1"/>
</dbReference>
<keyword evidence="8 13" id="KW-0548">Nucleotidyltransferase</keyword>
<dbReference type="PROSITE" id="PS51163">
    <property type="entry name" value="YRDC"/>
    <property type="match status" value="1"/>
</dbReference>
<accession>A0ABT1EHP7</accession>
<organism evidence="15 16">
    <name type="scientific">Ohessyouella blattaphilus</name>
    <dbReference type="NCBI Taxonomy" id="2949333"/>
    <lineage>
        <taxon>Bacteria</taxon>
        <taxon>Bacillati</taxon>
        <taxon>Bacillota</taxon>
        <taxon>Clostridia</taxon>
        <taxon>Lachnospirales</taxon>
        <taxon>Lachnospiraceae</taxon>
        <taxon>Ohessyouella</taxon>
    </lineage>
</organism>
<evidence type="ECO:0000256" key="8">
    <source>
        <dbReference type="ARBA" id="ARBA00022695"/>
    </source>
</evidence>
<evidence type="ECO:0000256" key="4">
    <source>
        <dbReference type="ARBA" id="ARBA00015492"/>
    </source>
</evidence>
<evidence type="ECO:0000256" key="2">
    <source>
        <dbReference type="ARBA" id="ARBA00007663"/>
    </source>
</evidence>
<dbReference type="SUPFAM" id="SSF55821">
    <property type="entry name" value="YrdC/RibB"/>
    <property type="match status" value="1"/>
</dbReference>
<evidence type="ECO:0000256" key="1">
    <source>
        <dbReference type="ARBA" id="ARBA00004496"/>
    </source>
</evidence>
<evidence type="ECO:0000256" key="5">
    <source>
        <dbReference type="ARBA" id="ARBA00022490"/>
    </source>
</evidence>
<dbReference type="Pfam" id="PF03481">
    <property type="entry name" value="Sua5_C"/>
    <property type="match status" value="1"/>
</dbReference>
<comment type="caution">
    <text evidence="15">The sequence shown here is derived from an EMBL/GenBank/DDBJ whole genome shotgun (WGS) entry which is preliminary data.</text>
</comment>
<dbReference type="Proteomes" id="UP001523565">
    <property type="component" value="Unassembled WGS sequence"/>
</dbReference>
<evidence type="ECO:0000256" key="7">
    <source>
        <dbReference type="ARBA" id="ARBA00022694"/>
    </source>
</evidence>
<evidence type="ECO:0000313" key="15">
    <source>
        <dbReference type="EMBL" id="MCP1110031.1"/>
    </source>
</evidence>
<evidence type="ECO:0000259" key="14">
    <source>
        <dbReference type="PROSITE" id="PS51163"/>
    </source>
</evidence>
<dbReference type="PIRSF" id="PIRSF004930">
    <property type="entry name" value="Tln_factor_SUA5"/>
    <property type="match status" value="1"/>
</dbReference>
<evidence type="ECO:0000256" key="6">
    <source>
        <dbReference type="ARBA" id="ARBA00022679"/>
    </source>
</evidence>
<keyword evidence="16" id="KW-1185">Reference proteome</keyword>
<dbReference type="PANTHER" id="PTHR17490">
    <property type="entry name" value="SUA5"/>
    <property type="match status" value="1"/>
</dbReference>
<evidence type="ECO:0000256" key="12">
    <source>
        <dbReference type="ARBA" id="ARBA00048366"/>
    </source>
</evidence>
<proteinExistence type="inferred from homology"/>